<evidence type="ECO:0000256" key="12">
    <source>
        <dbReference type="SAM" id="Phobius"/>
    </source>
</evidence>
<reference evidence="13" key="1">
    <citation type="submission" date="2020-04" db="EMBL/GenBank/DDBJ databases">
        <title>Tenacibaculum mesophilum bac2.</title>
        <authorList>
            <person name="Li M."/>
        </authorList>
    </citation>
    <scope>NUCLEOTIDE SEQUENCE</scope>
    <source>
        <strain evidence="13">Bac2</strain>
    </source>
</reference>
<evidence type="ECO:0000256" key="8">
    <source>
        <dbReference type="ARBA" id="ARBA00023065"/>
    </source>
</evidence>
<dbReference type="RefSeq" id="WP_253680777.1">
    <property type="nucleotide sequence ID" value="NZ_CP050861.1"/>
</dbReference>
<evidence type="ECO:0000256" key="5">
    <source>
        <dbReference type="ARBA" id="ARBA00022692"/>
    </source>
</evidence>
<feature type="transmembrane region" description="Helical" evidence="12">
    <location>
        <begin position="311"/>
        <end position="334"/>
    </location>
</feature>
<comment type="similarity">
    <text evidence="2 11">Belongs to the sodium:solute symporter (SSF) (TC 2.A.21) family.</text>
</comment>
<evidence type="ECO:0000256" key="2">
    <source>
        <dbReference type="ARBA" id="ARBA00006434"/>
    </source>
</evidence>
<keyword evidence="9 12" id="KW-0472">Membrane</keyword>
<dbReference type="InterPro" id="IPR001734">
    <property type="entry name" value="Na/solute_symporter"/>
</dbReference>
<proteinExistence type="inferred from homology"/>
<dbReference type="CDD" id="cd10326">
    <property type="entry name" value="SLC5sbd_NIS-like"/>
    <property type="match status" value="1"/>
</dbReference>
<keyword evidence="7" id="KW-0915">Sodium</keyword>
<protein>
    <submittedName>
        <fullName evidence="13">Sodium:solute symporter</fullName>
    </submittedName>
</protein>
<feature type="transmembrane region" description="Helical" evidence="12">
    <location>
        <begin position="6"/>
        <end position="23"/>
    </location>
</feature>
<dbReference type="GO" id="GO:0015293">
    <property type="term" value="F:symporter activity"/>
    <property type="evidence" value="ECO:0007669"/>
    <property type="project" value="TreeGrafter"/>
</dbReference>
<evidence type="ECO:0000256" key="1">
    <source>
        <dbReference type="ARBA" id="ARBA00004651"/>
    </source>
</evidence>
<feature type="transmembrane region" description="Helical" evidence="12">
    <location>
        <begin position="428"/>
        <end position="447"/>
    </location>
</feature>
<feature type="transmembrane region" description="Helical" evidence="12">
    <location>
        <begin position="453"/>
        <end position="475"/>
    </location>
</feature>
<feature type="transmembrane region" description="Helical" evidence="12">
    <location>
        <begin position="482"/>
        <end position="499"/>
    </location>
</feature>
<evidence type="ECO:0000256" key="9">
    <source>
        <dbReference type="ARBA" id="ARBA00023136"/>
    </source>
</evidence>
<keyword evidence="3" id="KW-0813">Transport</keyword>
<dbReference type="GO" id="GO:0005886">
    <property type="term" value="C:plasma membrane"/>
    <property type="evidence" value="ECO:0007669"/>
    <property type="project" value="UniProtKB-SubCell"/>
</dbReference>
<feature type="transmembrane region" description="Helical" evidence="12">
    <location>
        <begin position="152"/>
        <end position="170"/>
    </location>
</feature>
<dbReference type="PANTHER" id="PTHR42985">
    <property type="entry name" value="SODIUM-COUPLED MONOCARBOXYLATE TRANSPORTER"/>
    <property type="match status" value="1"/>
</dbReference>
<feature type="transmembrane region" description="Helical" evidence="12">
    <location>
        <begin position="505"/>
        <end position="525"/>
    </location>
</feature>
<gene>
    <name evidence="13" type="ORF">HER15_05955</name>
</gene>
<evidence type="ECO:0000256" key="3">
    <source>
        <dbReference type="ARBA" id="ARBA00022448"/>
    </source>
</evidence>
<evidence type="ECO:0000313" key="14">
    <source>
        <dbReference type="Proteomes" id="UP001056837"/>
    </source>
</evidence>
<dbReference type="InterPro" id="IPR038377">
    <property type="entry name" value="Na/Glc_symporter_sf"/>
</dbReference>
<keyword evidence="4" id="KW-1003">Cell membrane</keyword>
<sequence>MQPLHILLLILAYFGVLILISYITGKSANNQTFFKANNSSPWYLVAFGMIGASLSGVTFISVPGWVEGDKMSYMQMVLGYVLGYAIIGLVLLPLYYRLNLTSIYTYLEGRFGRYSYKTGASFFLLSRTIGAAFRLFLVANVLQLILFDAYGIPFWVTVTITILLIWLYTFKGGIKTIVWTDTLQTLFMLIAVGVCIVMIKDEMQIDNLFSYVTDNSLSKTFFFDDVKAGNYFWKQFFSGAFISIVMTGLDQDMMQKNLTCRNLKDAQKNMFWFTIVLVIVNFFFLALGILLTDYATVNELNAHKDNLFPTIAMSGDLGIATSLFFLLGLIAAAYSSADSALTSLTTSFSIDILEIDKKDNEQEREKTRKKIHVLFSFILVATILIFKYFIADESVIAKIFQFAGYTYGPLLGLYAFGLFTKLNIKDKLVPIICLMAPIITYIISFYSKEKFGFDFGFFVLILNGFLTFLGLLLISNNKQSKSAILPIIMSLLGFLRAILNGFEDWRAILFLILGFTWLSIIISRLKSKHNA</sequence>
<dbReference type="GO" id="GO:0006814">
    <property type="term" value="P:sodium ion transport"/>
    <property type="evidence" value="ECO:0007669"/>
    <property type="project" value="UniProtKB-KW"/>
</dbReference>
<feature type="transmembrane region" description="Helical" evidence="12">
    <location>
        <begin position="77"/>
        <end position="98"/>
    </location>
</feature>
<feature type="transmembrane region" description="Helical" evidence="12">
    <location>
        <begin position="371"/>
        <end position="390"/>
    </location>
</feature>
<dbReference type="Gene3D" id="1.20.1730.10">
    <property type="entry name" value="Sodium/glucose cotransporter"/>
    <property type="match status" value="1"/>
</dbReference>
<comment type="subcellular location">
    <subcellularLocation>
        <location evidence="1">Cell membrane</location>
        <topology evidence="1">Multi-pass membrane protein</topology>
    </subcellularLocation>
</comment>
<feature type="transmembrane region" description="Helical" evidence="12">
    <location>
        <begin position="182"/>
        <end position="199"/>
    </location>
</feature>
<dbReference type="PROSITE" id="PS50283">
    <property type="entry name" value="NA_SOLUT_SYMP_3"/>
    <property type="match status" value="1"/>
</dbReference>
<dbReference type="EMBL" id="CP050861">
    <property type="protein sequence ID" value="UTD15040.1"/>
    <property type="molecule type" value="Genomic_DNA"/>
</dbReference>
<evidence type="ECO:0000313" key="13">
    <source>
        <dbReference type="EMBL" id="UTD15040.1"/>
    </source>
</evidence>
<dbReference type="AlphaFoldDB" id="A0AAE9MP59"/>
<feature type="transmembrane region" description="Helical" evidence="12">
    <location>
        <begin position="270"/>
        <end position="291"/>
    </location>
</feature>
<evidence type="ECO:0000256" key="10">
    <source>
        <dbReference type="ARBA" id="ARBA00023201"/>
    </source>
</evidence>
<name>A0AAE9MP59_9FLAO</name>
<feature type="transmembrane region" description="Helical" evidence="12">
    <location>
        <begin position="119"/>
        <end position="146"/>
    </location>
</feature>
<dbReference type="Pfam" id="PF00474">
    <property type="entry name" value="SSF"/>
    <property type="match status" value="1"/>
</dbReference>
<feature type="transmembrane region" description="Helical" evidence="12">
    <location>
        <begin position="43"/>
        <end position="65"/>
    </location>
</feature>
<evidence type="ECO:0000256" key="4">
    <source>
        <dbReference type="ARBA" id="ARBA00022475"/>
    </source>
</evidence>
<keyword evidence="10" id="KW-0739">Sodium transport</keyword>
<evidence type="ECO:0000256" key="7">
    <source>
        <dbReference type="ARBA" id="ARBA00023053"/>
    </source>
</evidence>
<dbReference type="PANTHER" id="PTHR42985:SF47">
    <property type="entry name" value="INTEGRAL MEMBRANE TRANSPORT PROTEIN"/>
    <property type="match status" value="1"/>
</dbReference>
<organism evidence="13 14">
    <name type="scientific">Tenacibaculum mesophilum</name>
    <dbReference type="NCBI Taxonomy" id="104268"/>
    <lineage>
        <taxon>Bacteria</taxon>
        <taxon>Pseudomonadati</taxon>
        <taxon>Bacteroidota</taxon>
        <taxon>Flavobacteriia</taxon>
        <taxon>Flavobacteriales</taxon>
        <taxon>Flavobacteriaceae</taxon>
        <taxon>Tenacibaculum</taxon>
    </lineage>
</organism>
<evidence type="ECO:0000256" key="6">
    <source>
        <dbReference type="ARBA" id="ARBA00022989"/>
    </source>
</evidence>
<feature type="transmembrane region" description="Helical" evidence="12">
    <location>
        <begin position="231"/>
        <end position="249"/>
    </location>
</feature>
<dbReference type="Proteomes" id="UP001056837">
    <property type="component" value="Chromosome"/>
</dbReference>
<accession>A0AAE9MP59</accession>
<evidence type="ECO:0000256" key="11">
    <source>
        <dbReference type="RuleBase" id="RU362091"/>
    </source>
</evidence>
<keyword evidence="8" id="KW-0406">Ion transport</keyword>
<keyword evidence="6 12" id="KW-1133">Transmembrane helix</keyword>
<feature type="transmembrane region" description="Helical" evidence="12">
    <location>
        <begin position="396"/>
        <end position="416"/>
    </location>
</feature>
<dbReference type="InterPro" id="IPR051163">
    <property type="entry name" value="Sodium:Solute_Symporter_SSF"/>
</dbReference>
<keyword evidence="5 12" id="KW-0812">Transmembrane</keyword>